<organism evidence="2 3">
    <name type="scientific">Potamilus streckersoni</name>
    <dbReference type="NCBI Taxonomy" id="2493646"/>
    <lineage>
        <taxon>Eukaryota</taxon>
        <taxon>Metazoa</taxon>
        <taxon>Spiralia</taxon>
        <taxon>Lophotrochozoa</taxon>
        <taxon>Mollusca</taxon>
        <taxon>Bivalvia</taxon>
        <taxon>Autobranchia</taxon>
        <taxon>Heteroconchia</taxon>
        <taxon>Palaeoheterodonta</taxon>
        <taxon>Unionida</taxon>
        <taxon>Unionoidea</taxon>
        <taxon>Unionidae</taxon>
        <taxon>Ambleminae</taxon>
        <taxon>Lampsilini</taxon>
        <taxon>Potamilus</taxon>
    </lineage>
</organism>
<feature type="region of interest" description="Disordered" evidence="1">
    <location>
        <begin position="1"/>
        <end position="22"/>
    </location>
</feature>
<reference evidence="2" key="2">
    <citation type="journal article" date="2021" name="Genome Biol. Evol.">
        <title>Developing a high-quality reference genome for a parasitic bivalve with doubly uniparental inheritance (Bivalvia: Unionida).</title>
        <authorList>
            <person name="Smith C.H."/>
        </authorList>
    </citation>
    <scope>NUCLEOTIDE SEQUENCE</scope>
    <source>
        <strain evidence="2">CHS0354</strain>
        <tissue evidence="2">Mantle</tissue>
    </source>
</reference>
<dbReference type="Proteomes" id="UP001195483">
    <property type="component" value="Unassembled WGS sequence"/>
</dbReference>
<evidence type="ECO:0000313" key="2">
    <source>
        <dbReference type="EMBL" id="KAK3603447.1"/>
    </source>
</evidence>
<evidence type="ECO:0000313" key="3">
    <source>
        <dbReference type="Proteomes" id="UP001195483"/>
    </source>
</evidence>
<dbReference type="AlphaFoldDB" id="A0AAE0T439"/>
<proteinExistence type="predicted"/>
<keyword evidence="3" id="KW-1185">Reference proteome</keyword>
<reference evidence="2" key="1">
    <citation type="journal article" date="2021" name="Genome Biol. Evol.">
        <title>A High-Quality Reference Genome for a Parasitic Bivalve with Doubly Uniparental Inheritance (Bivalvia: Unionida).</title>
        <authorList>
            <person name="Smith C.H."/>
        </authorList>
    </citation>
    <scope>NUCLEOTIDE SEQUENCE</scope>
    <source>
        <strain evidence="2">CHS0354</strain>
    </source>
</reference>
<evidence type="ECO:0000256" key="1">
    <source>
        <dbReference type="SAM" id="MobiDB-lite"/>
    </source>
</evidence>
<reference evidence="2" key="3">
    <citation type="submission" date="2023-05" db="EMBL/GenBank/DDBJ databases">
        <authorList>
            <person name="Smith C.H."/>
        </authorList>
    </citation>
    <scope>NUCLEOTIDE SEQUENCE</scope>
    <source>
        <strain evidence="2">CHS0354</strain>
        <tissue evidence="2">Mantle</tissue>
    </source>
</reference>
<gene>
    <name evidence="2" type="ORF">CHS0354_009428</name>
</gene>
<name>A0AAE0T439_9BIVA</name>
<comment type="caution">
    <text evidence="2">The sequence shown here is derived from an EMBL/GenBank/DDBJ whole genome shotgun (WGS) entry which is preliminary data.</text>
</comment>
<dbReference type="EMBL" id="JAEAOA010000609">
    <property type="protein sequence ID" value="KAK3603447.1"/>
    <property type="molecule type" value="Genomic_DNA"/>
</dbReference>
<protein>
    <submittedName>
        <fullName evidence="2">Uncharacterized protein</fullName>
    </submittedName>
</protein>
<sequence>MVGERSARSSGRRSNESNSENQTPTVTFALAIPRQVISSRIAVIKRAYRTKVSAFCLSIAQARRPPSFKLNDGKWVFKNLYNSNNVVPRVPLSQNCITDSSKGKSWLHFRLMATVLFSKTLHHWLNSYRTLVEEALYVLATQNL</sequence>
<accession>A0AAE0T439</accession>